<feature type="domain" description="Wings apart-like protein C-terminal" evidence="14">
    <location>
        <begin position="87"/>
        <end position="145"/>
    </location>
</feature>
<organism evidence="15 16">
    <name type="scientific">Mucuna pruriens</name>
    <name type="common">Velvet bean</name>
    <name type="synonym">Dolichos pruriens</name>
    <dbReference type="NCBI Taxonomy" id="157652"/>
    <lineage>
        <taxon>Eukaryota</taxon>
        <taxon>Viridiplantae</taxon>
        <taxon>Streptophyta</taxon>
        <taxon>Embryophyta</taxon>
        <taxon>Tracheophyta</taxon>
        <taxon>Spermatophyta</taxon>
        <taxon>Magnoliopsida</taxon>
        <taxon>eudicotyledons</taxon>
        <taxon>Gunneridae</taxon>
        <taxon>Pentapetalae</taxon>
        <taxon>rosids</taxon>
        <taxon>fabids</taxon>
        <taxon>Fabales</taxon>
        <taxon>Fabaceae</taxon>
        <taxon>Papilionoideae</taxon>
        <taxon>50 kb inversion clade</taxon>
        <taxon>NPAAA clade</taxon>
        <taxon>indigoferoid/millettioid clade</taxon>
        <taxon>Phaseoleae</taxon>
        <taxon>Mucuna</taxon>
    </lineage>
</organism>
<evidence type="ECO:0000313" key="15">
    <source>
        <dbReference type="EMBL" id="RDX74768.1"/>
    </source>
</evidence>
<comment type="function">
    <text evidence="11">Regulator of sister chromatid cohesion in meiosis which negatively regulates cohesin association with chromatin, acting as an antagonist of CTF7. Cohesion ensures that chromosome partitioning is accurate in both meiotic and mitotic cells and plays an important role in DNA repair. Essential for the prophase removal of cohesin during meiosis thus determining the timely release of meiotic cohesion. Important for proper spindle attachment and assembly during meiosis. Helps to prevent abnormal centromere association during prophase I in meiocytes. Required for early embryonic patterning. Also involved in chromosome segregation during mitosis.</text>
</comment>
<sequence>MIVRTYGRRKGTISGTCSGSSLNDDVSEPFRESLSQDSDPLCGFAFSSQDSSSQHWSLFDSEIDDLCGGRRESKRARRAADGIPATSTLMEAQEFGEMMEHVDEVNFALDGLRKGQPLRIRRASLVSLLSICATTHQRRLLRTQGCLSFVQNFKFGPAGVLGMAKTIVDAILVLSLDDSPSNLAAATLFYILTSDGQDDHLLESPGCIQFLIKLLRPIVSTAIKDKVPKFGSKLLSLRQNDDMLKNTTGRLDSSSVEVFSRVQEILVNCKELKACQNDSRVERPELCPKWLALLTMEKACLSAISLDETSGAVRKAGGNFKERLREHGGLDAVFEVTMNCHSDLQNWMKDSSLSTKDSRNDKRMKSLTLLLKCLKIMENATFLSNDNQTHLLGMKGKLSPQGPSISFTELIITVIKILSDLCLRRSASAASNDNKHYDPFSMFSHDSELDQLRDHKENETLSISSTRKYHGAERASSVKSSNASQISRILTCNRLESSLSLSETPSTSTTDTYSLKMRVSSSTSSGSCSGASKSSFCKTSMIQNSSRKNVRFMEGTPVVILDDSQDPFAFDEDDIAPSKWDLLSGKQKISRSKKHEVAKRVFENECQSHTNVAQRELSNGDINFSSSDVGDEKDASLLTDCLLTAVKVLMNLTNDNPVGCQQIATYGGLETMSMLIAGHFPSFSSSLSFAQIKENAAGTTKDNQYDRHLTDYELDFLVAILGLLVNLVEKDGHNRSRLAAASVLLPSSVGLHQGVRKDVIQLLCSIFLANLGESEGAGEDKHMQLNDEAAVLQGEKEAEKMIVEAYSALLLAFLSTESKSIRAAIADNLPDQNLASLVPVLDRFVEFHLSLNMISPETHKAVSENSVKGEGENSVQPQLNLGFVVIPEEMGLRYTESDQLLFSAHRLVNLV</sequence>
<dbReference type="InterPro" id="IPR039874">
    <property type="entry name" value="WAPL"/>
</dbReference>
<dbReference type="EMBL" id="QJKJ01010067">
    <property type="protein sequence ID" value="RDX74768.1"/>
    <property type="molecule type" value="Genomic_DNA"/>
</dbReference>
<keyword evidence="8" id="KW-0539">Nucleus</keyword>
<evidence type="ECO:0000256" key="7">
    <source>
        <dbReference type="ARBA" id="ARBA00022829"/>
    </source>
</evidence>
<evidence type="ECO:0000256" key="2">
    <source>
        <dbReference type="ARBA" id="ARBA00004286"/>
    </source>
</evidence>
<keyword evidence="4" id="KW-0158">Chromosome</keyword>
<dbReference type="AlphaFoldDB" id="A0A371F924"/>
<evidence type="ECO:0000313" key="16">
    <source>
        <dbReference type="Proteomes" id="UP000257109"/>
    </source>
</evidence>
<keyword evidence="6" id="KW-0498">Mitosis</keyword>
<dbReference type="GO" id="GO:0000070">
    <property type="term" value="P:mitotic sister chromatid segregation"/>
    <property type="evidence" value="ECO:0007669"/>
    <property type="project" value="UniProtKB-ARBA"/>
</dbReference>
<evidence type="ECO:0000256" key="8">
    <source>
        <dbReference type="ARBA" id="ARBA00023242"/>
    </source>
</evidence>
<feature type="domain" description="Wings apart-like protein C-terminal" evidence="14">
    <location>
        <begin position="162"/>
        <end position="731"/>
    </location>
</feature>
<dbReference type="FunFam" id="1.25.10.10:FF:000519">
    <property type="entry name" value="WAPL (Wings apart-like protein regulation of heterochromatin) protein"/>
    <property type="match status" value="1"/>
</dbReference>
<dbReference type="GO" id="GO:0005694">
    <property type="term" value="C:chromosome"/>
    <property type="evidence" value="ECO:0007669"/>
    <property type="project" value="UniProtKB-SubCell"/>
</dbReference>
<accession>A0A371F924</accession>
<dbReference type="GO" id="GO:0051301">
    <property type="term" value="P:cell division"/>
    <property type="evidence" value="ECO:0007669"/>
    <property type="project" value="UniProtKB-KW"/>
</dbReference>
<dbReference type="Proteomes" id="UP000257109">
    <property type="component" value="Unassembled WGS sequence"/>
</dbReference>
<gene>
    <name evidence="15" type="ORF">CR513_45444</name>
</gene>
<dbReference type="FunFam" id="1.25.10.10:FF:000417">
    <property type="entry name" value="Wings apart-like protein-like isoform A"/>
    <property type="match status" value="1"/>
</dbReference>
<dbReference type="GO" id="GO:0006281">
    <property type="term" value="P:DNA repair"/>
    <property type="evidence" value="ECO:0007669"/>
    <property type="project" value="UniProtKB-ARBA"/>
</dbReference>
<dbReference type="GO" id="GO:0007064">
    <property type="term" value="P:mitotic sister chromatid cohesion"/>
    <property type="evidence" value="ECO:0007669"/>
    <property type="project" value="UniProtKB-ARBA"/>
</dbReference>
<keyword evidence="7" id="KW-0159">Chromosome partition</keyword>
<comment type="subcellular location">
    <subcellularLocation>
        <location evidence="2">Chromosome</location>
    </subcellularLocation>
    <subcellularLocation>
        <location evidence="1">Nucleus</location>
    </subcellularLocation>
</comment>
<dbReference type="GO" id="GO:0009793">
    <property type="term" value="P:embryo development ending in seed dormancy"/>
    <property type="evidence" value="ECO:0007669"/>
    <property type="project" value="UniProtKB-ARBA"/>
</dbReference>
<keyword evidence="9" id="KW-0469">Meiosis</keyword>
<dbReference type="InterPro" id="IPR022771">
    <property type="entry name" value="WAPL_C"/>
</dbReference>
<feature type="non-terminal residue" evidence="15">
    <location>
        <position position="1"/>
    </location>
</feature>
<evidence type="ECO:0000259" key="14">
    <source>
        <dbReference type="Pfam" id="PF07814"/>
    </source>
</evidence>
<dbReference type="GO" id="GO:0005634">
    <property type="term" value="C:nucleus"/>
    <property type="evidence" value="ECO:0007669"/>
    <property type="project" value="UniProtKB-SubCell"/>
</dbReference>
<dbReference type="Pfam" id="PF07814">
    <property type="entry name" value="WAPL"/>
    <property type="match status" value="2"/>
</dbReference>
<evidence type="ECO:0000256" key="13">
    <source>
        <dbReference type="SAM" id="MobiDB-lite"/>
    </source>
</evidence>
<evidence type="ECO:0000256" key="4">
    <source>
        <dbReference type="ARBA" id="ARBA00022454"/>
    </source>
</evidence>
<dbReference type="OrthoDB" id="78088at2759"/>
<dbReference type="STRING" id="157652.A0A371F924"/>
<proteinExistence type="inferred from homology"/>
<dbReference type="GO" id="GO:0045132">
    <property type="term" value="P:meiotic chromosome segregation"/>
    <property type="evidence" value="ECO:0007669"/>
    <property type="project" value="UniProtKB-ARBA"/>
</dbReference>
<comment type="subunit">
    <text evidence="12">Interacts with the cohesin complex throughout the cell cycle.</text>
</comment>
<protein>
    <recommendedName>
        <fullName evidence="14">Wings apart-like protein C-terminal domain-containing protein</fullName>
    </recommendedName>
</protein>
<feature type="region of interest" description="Disordered" evidence="13">
    <location>
        <begin position="460"/>
        <end position="480"/>
    </location>
</feature>
<keyword evidence="10" id="KW-0131">Cell cycle</keyword>
<evidence type="ECO:0000256" key="5">
    <source>
        <dbReference type="ARBA" id="ARBA00022618"/>
    </source>
</evidence>
<comment type="similarity">
    <text evidence="3">Belongs to the WAPL family.</text>
</comment>
<dbReference type="PANTHER" id="PTHR22100">
    <property type="entry name" value="WINGS APART-LIKE PROTEIN HOMOLOG"/>
    <property type="match status" value="1"/>
</dbReference>
<evidence type="ECO:0000256" key="11">
    <source>
        <dbReference type="ARBA" id="ARBA00059421"/>
    </source>
</evidence>
<name>A0A371F924_MUCPR</name>
<evidence type="ECO:0000256" key="10">
    <source>
        <dbReference type="ARBA" id="ARBA00023306"/>
    </source>
</evidence>
<comment type="caution">
    <text evidence="15">The sequence shown here is derived from an EMBL/GenBank/DDBJ whole genome shotgun (WGS) entry which is preliminary data.</text>
</comment>
<keyword evidence="16" id="KW-1185">Reference proteome</keyword>
<keyword evidence="5" id="KW-0132">Cell division</keyword>
<evidence type="ECO:0000256" key="6">
    <source>
        <dbReference type="ARBA" id="ARBA00022776"/>
    </source>
</evidence>
<dbReference type="GO" id="GO:0010789">
    <property type="term" value="P:meiotic sister chromatid cohesion involved in meiosis I"/>
    <property type="evidence" value="ECO:0007669"/>
    <property type="project" value="UniProtKB-ARBA"/>
</dbReference>
<dbReference type="PANTHER" id="PTHR22100:SF13">
    <property type="entry name" value="WINGS APART-LIKE PROTEIN HOMOLOG"/>
    <property type="match status" value="1"/>
</dbReference>
<dbReference type="InterPro" id="IPR011989">
    <property type="entry name" value="ARM-like"/>
</dbReference>
<reference evidence="15" key="1">
    <citation type="submission" date="2018-05" db="EMBL/GenBank/DDBJ databases">
        <title>Draft genome of Mucuna pruriens seed.</title>
        <authorList>
            <person name="Nnadi N.E."/>
            <person name="Vos R."/>
            <person name="Hasami M.H."/>
            <person name="Devisetty U.K."/>
            <person name="Aguiy J.C."/>
        </authorList>
    </citation>
    <scope>NUCLEOTIDE SEQUENCE [LARGE SCALE GENOMIC DNA]</scope>
    <source>
        <strain evidence="15">JCA_2017</strain>
    </source>
</reference>
<dbReference type="Gene3D" id="1.25.10.10">
    <property type="entry name" value="Leucine-rich Repeat Variant"/>
    <property type="match status" value="2"/>
</dbReference>
<evidence type="ECO:0000256" key="3">
    <source>
        <dbReference type="ARBA" id="ARBA00006854"/>
    </source>
</evidence>
<evidence type="ECO:0000256" key="1">
    <source>
        <dbReference type="ARBA" id="ARBA00004123"/>
    </source>
</evidence>
<evidence type="ECO:0000256" key="9">
    <source>
        <dbReference type="ARBA" id="ARBA00023254"/>
    </source>
</evidence>
<evidence type="ECO:0000256" key="12">
    <source>
        <dbReference type="ARBA" id="ARBA00062327"/>
    </source>
</evidence>